<dbReference type="GO" id="GO:0047639">
    <property type="term" value="F:alcohol oxidase activity"/>
    <property type="evidence" value="ECO:0007669"/>
    <property type="project" value="UniProtKB-EC"/>
</dbReference>
<sequence length="698" mass="77705">MYENVEEVHLELFSYLADGLIRDTTPDAIRDYVDENFDSSKLEEYCKTDTRPSQIPRFKESVKATISASATSSVRLFVLLMNVLDSRVLSPPFTGSLKLIREMSDKEVEATLKAWKDSPIALKRRLFILVRTLTFSSFVRLTSNLHNEAIGYPAVEKRESLYENYQEDNFTYKMADKPSEEGHELYMPNIDVLVIGSGCGAGAVVQTLAESGHTCLVLEKGKYFKNSELNFDDYEGLSNLYERNGAFASSSQEIVVLAGSNFGGGSTINWSACLPTPFKVRKEWYDDYGLEWAATDLFDECLQYVWKQIGASLDGVKHSFSNQVLLEGSKKLGYRAKEIAQNNGNHENHSCGFCYLGCKYGIKQGCTSCWFREAAEKGSQFMDQVRVLRVNHKGGKAVSVLCQNIENGVKFTIKGPKKFVVCGGSLNTPILLQQSGFKNKHIGSNLKLHPSTVLFGDFGKNTNPFNEALLTSVVTEVDDLDGKAHGAKIETIVHAPFLEATYYPWHSSTQMRKDILRYNKLSAMLIITRDTSSGAVHGDPEKIGAIKVDYSVNSFDRRAAQEAILKAADILYIEGVKEIIHPEPSIPTFKSNKPKDERSLDDEDYRKWHDVLDKSNFKLYGSIFGSAHQMSSCRMSGKGPSYGACDTKGRLFECKNLFVADASLMPTASGVNPMITVLTMARFVALGIANELQNTAKI</sequence>
<dbReference type="InterPro" id="IPR036188">
    <property type="entry name" value="FAD/NAD-bd_sf"/>
</dbReference>
<evidence type="ECO:0000256" key="12">
    <source>
        <dbReference type="ARBA" id="ARBA00023002"/>
    </source>
</evidence>
<evidence type="ECO:0000256" key="4">
    <source>
        <dbReference type="ARBA" id="ARBA00004253"/>
    </source>
</evidence>
<dbReference type="PANTHER" id="PTHR46056">
    <property type="entry name" value="LONG-CHAIN-ALCOHOL OXIDASE"/>
    <property type="match status" value="1"/>
</dbReference>
<dbReference type="InterPro" id="IPR007867">
    <property type="entry name" value="GMC_OxRtase_C"/>
</dbReference>
<evidence type="ECO:0000313" key="20">
    <source>
        <dbReference type="EMBL" id="CCE83821.1"/>
    </source>
</evidence>
<evidence type="ECO:0000259" key="18">
    <source>
        <dbReference type="Pfam" id="PF00732"/>
    </source>
</evidence>
<dbReference type="AlphaFoldDB" id="G8Y5E1"/>
<evidence type="ECO:0000313" key="21">
    <source>
        <dbReference type="EMBL" id="CCE84852.1"/>
    </source>
</evidence>
<evidence type="ECO:0000256" key="13">
    <source>
        <dbReference type="ARBA" id="ARBA00023095"/>
    </source>
</evidence>
<dbReference type="GO" id="GO:0016020">
    <property type="term" value="C:membrane"/>
    <property type="evidence" value="ECO:0007669"/>
    <property type="project" value="UniProtKB-SubCell"/>
</dbReference>
<evidence type="ECO:0000256" key="14">
    <source>
        <dbReference type="ARBA" id="ARBA00023136"/>
    </source>
</evidence>
<feature type="domain" description="Glucose-methanol-choline oxidoreductase N-terminal" evidence="18">
    <location>
        <begin position="239"/>
        <end position="450"/>
    </location>
</feature>
<dbReference type="GO" id="GO:0015945">
    <property type="term" value="P:methanol metabolic process"/>
    <property type="evidence" value="ECO:0007669"/>
    <property type="project" value="UniProtKB-KW"/>
</dbReference>
<dbReference type="InParanoid" id="G8Y5E1"/>
<keyword evidence="22" id="KW-1185">Reference proteome</keyword>
<evidence type="ECO:0000256" key="15">
    <source>
        <dbReference type="ARBA" id="ARBA00023140"/>
    </source>
</evidence>
<accession>G8Y5E1</accession>
<evidence type="ECO:0000256" key="1">
    <source>
        <dbReference type="ARBA" id="ARBA00000920"/>
    </source>
</evidence>
<dbReference type="HOGENOM" id="CLU_008878_3_1_1"/>
<dbReference type="GO" id="GO:0005782">
    <property type="term" value="C:peroxisomal matrix"/>
    <property type="evidence" value="ECO:0007669"/>
    <property type="project" value="UniProtKB-SubCell"/>
</dbReference>
<dbReference type="SUPFAM" id="SSF51905">
    <property type="entry name" value="FAD/NAD(P)-binding domain"/>
    <property type="match status" value="1"/>
</dbReference>
<dbReference type="InterPro" id="IPR012400">
    <property type="entry name" value="Long_Oxdase"/>
</dbReference>
<comment type="subcellular location">
    <subcellularLocation>
        <location evidence="5">Membrane</location>
    </subcellularLocation>
    <subcellularLocation>
        <location evidence="4">Peroxisome matrix</location>
    </subcellularLocation>
</comment>
<evidence type="ECO:0000256" key="17">
    <source>
        <dbReference type="PIRSR" id="PIRSR028937-1"/>
    </source>
</evidence>
<comment type="pathway">
    <text evidence="6">Energy metabolism; methane degradation.</text>
</comment>
<dbReference type="EMBL" id="FO082049">
    <property type="protein sequence ID" value="CCE83821.1"/>
    <property type="molecule type" value="Genomic_DNA"/>
</dbReference>
<dbReference type="EC" id="1.1.3.20" evidence="16"/>
<comment type="function">
    <text evidence="3">Long-chain fatty alcohol oxidase involved in the omega-oxidation pathway of lipid degradation.</text>
</comment>
<keyword evidence="14" id="KW-0472">Membrane</keyword>
<feature type="active site" description="Proton acceptor" evidence="17">
    <location>
        <position position="628"/>
    </location>
</feature>
<keyword evidence="13" id="KW-0485">Methanol utilization</keyword>
<organism evidence="21 22">
    <name type="scientific">Pichia sorbitophila (strain ATCC MYA-4447 / BCRC 22081 / CBS 7064 / NBRC 10061 / NRRL Y-12695)</name>
    <name type="common">Hybrid yeast</name>
    <dbReference type="NCBI Taxonomy" id="559304"/>
    <lineage>
        <taxon>Eukaryota</taxon>
        <taxon>Fungi</taxon>
        <taxon>Dikarya</taxon>
        <taxon>Ascomycota</taxon>
        <taxon>Saccharomycotina</taxon>
        <taxon>Pichiomycetes</taxon>
        <taxon>Debaryomycetaceae</taxon>
        <taxon>Millerozyma</taxon>
    </lineage>
</organism>
<reference evidence="21" key="1">
    <citation type="submission" date="2011-10" db="EMBL/GenBank/DDBJ databases">
        <authorList>
            <person name="Genoscope - CEA"/>
        </authorList>
    </citation>
    <scope>NUCLEOTIDE SEQUENCE</scope>
</reference>
<evidence type="ECO:0000259" key="19">
    <source>
        <dbReference type="Pfam" id="PF05199"/>
    </source>
</evidence>
<dbReference type="GO" id="GO:0046188">
    <property type="term" value="P:methane catabolic process"/>
    <property type="evidence" value="ECO:0007669"/>
    <property type="project" value="UniProtKB-UniPathway"/>
</dbReference>
<keyword evidence="11" id="KW-1133">Transmembrane helix</keyword>
<dbReference type="UniPathway" id="UPA00147"/>
<evidence type="ECO:0000313" key="22">
    <source>
        <dbReference type="Proteomes" id="UP000005222"/>
    </source>
</evidence>
<dbReference type="OrthoDB" id="269227at2759"/>
<name>G8Y5E1_PICSO</name>
<dbReference type="Proteomes" id="UP000005222">
    <property type="component" value="Chromosome K"/>
</dbReference>
<keyword evidence="9" id="KW-0812">Transmembrane</keyword>
<evidence type="ECO:0000256" key="3">
    <source>
        <dbReference type="ARBA" id="ARBA00003842"/>
    </source>
</evidence>
<dbReference type="Pfam" id="PF05199">
    <property type="entry name" value="GMC_oxred_C"/>
    <property type="match status" value="1"/>
</dbReference>
<keyword evidence="12 16" id="KW-0560">Oxidoreductase</keyword>
<feature type="domain" description="Glucose-methanol-choline oxidoreductase C-terminal" evidence="19">
    <location>
        <begin position="532"/>
        <end position="681"/>
    </location>
</feature>
<protein>
    <recommendedName>
        <fullName evidence="16">Long-chain-alcohol oxidase</fullName>
        <ecNumber evidence="16">1.1.3.20</ecNumber>
    </recommendedName>
</protein>
<dbReference type="STRING" id="559304.G8Y5E1"/>
<dbReference type="PIRSF" id="PIRSF028937">
    <property type="entry name" value="Lg_Ch_AO"/>
    <property type="match status" value="1"/>
</dbReference>
<dbReference type="GO" id="GO:0050660">
    <property type="term" value="F:flavin adenine dinucleotide binding"/>
    <property type="evidence" value="ECO:0007669"/>
    <property type="project" value="InterPro"/>
</dbReference>
<comment type="catalytic activity">
    <reaction evidence="1 16">
        <text>a long-chain primary fatty alcohol + O2 = a long-chain fatty aldehyde + H2O2</text>
        <dbReference type="Rhea" id="RHEA:22756"/>
        <dbReference type="ChEBI" id="CHEBI:15379"/>
        <dbReference type="ChEBI" id="CHEBI:16240"/>
        <dbReference type="ChEBI" id="CHEBI:17176"/>
        <dbReference type="ChEBI" id="CHEBI:77396"/>
        <dbReference type="EC" id="1.1.3.20"/>
    </reaction>
</comment>
<dbReference type="eggNOG" id="ENOG502QSD8">
    <property type="taxonomic scope" value="Eukaryota"/>
</dbReference>
<evidence type="ECO:0000256" key="9">
    <source>
        <dbReference type="ARBA" id="ARBA00022692"/>
    </source>
</evidence>
<evidence type="ECO:0000256" key="2">
    <source>
        <dbReference type="ARBA" id="ARBA00001411"/>
    </source>
</evidence>
<evidence type="ECO:0000256" key="16">
    <source>
        <dbReference type="PIRNR" id="PIRNR028937"/>
    </source>
</evidence>
<keyword evidence="10" id="KW-0274">FAD</keyword>
<comment type="similarity">
    <text evidence="7 16">Belongs to the GMC oxidoreductase family.</text>
</comment>
<reference evidence="22" key="2">
    <citation type="journal article" date="2012" name="G3 (Bethesda)">
        <title>Pichia sorbitophila, an interspecies yeast hybrid reveals early steps of genome resolution following polyploidization.</title>
        <authorList>
            <person name="Leh Louis V."/>
            <person name="Despons L."/>
            <person name="Friedrich A."/>
            <person name="Martin T."/>
            <person name="Durrens P."/>
            <person name="Casaregola S."/>
            <person name="Neuveglise C."/>
            <person name="Fairhead C."/>
            <person name="Marck C."/>
            <person name="Cruz J.A."/>
            <person name="Straub M.L."/>
            <person name="Kugler V."/>
            <person name="Sacerdot C."/>
            <person name="Uzunov Z."/>
            <person name="Thierry A."/>
            <person name="Weiss S."/>
            <person name="Bleykasten C."/>
            <person name="De Montigny J."/>
            <person name="Jacques N."/>
            <person name="Jung P."/>
            <person name="Lemaire M."/>
            <person name="Mallet S."/>
            <person name="Morel G."/>
            <person name="Richard G.F."/>
            <person name="Sarkar A."/>
            <person name="Savel G."/>
            <person name="Schacherer J."/>
            <person name="Seret M.L."/>
            <person name="Talla E."/>
            <person name="Samson G."/>
            <person name="Jubin C."/>
            <person name="Poulain J."/>
            <person name="Vacherie B."/>
            <person name="Barbe V."/>
            <person name="Pelletier E."/>
            <person name="Sherman D.J."/>
            <person name="Westhof E."/>
            <person name="Weissenbach J."/>
            <person name="Baret P.V."/>
            <person name="Wincker P."/>
            <person name="Gaillardin C."/>
            <person name="Dujon B."/>
            <person name="Souciet J.L."/>
        </authorList>
    </citation>
    <scope>NUCLEOTIDE SEQUENCE [LARGE SCALE GENOMIC DNA]</scope>
    <source>
        <strain evidence="22">ATCC MYA-4447 / BCRC 22081 / CBS 7064 / NBRC 10061 / NRRL Y-12695</strain>
    </source>
</reference>
<dbReference type="GO" id="GO:0046577">
    <property type="term" value="F:long-chain-alcohol oxidase activity"/>
    <property type="evidence" value="ECO:0007669"/>
    <property type="project" value="UniProtKB-EC"/>
</dbReference>
<comment type="catalytic activity">
    <reaction evidence="2">
        <text>a primary alcohol + O2 = an aldehyde + H2O2</text>
        <dbReference type="Rhea" id="RHEA:19829"/>
        <dbReference type="ChEBI" id="CHEBI:15379"/>
        <dbReference type="ChEBI" id="CHEBI:15734"/>
        <dbReference type="ChEBI" id="CHEBI:16240"/>
        <dbReference type="ChEBI" id="CHEBI:17478"/>
        <dbReference type="EC" id="1.1.3.13"/>
    </reaction>
</comment>
<proteinExistence type="inferred from homology"/>
<dbReference type="PANTHER" id="PTHR46056:SF12">
    <property type="entry name" value="LONG-CHAIN-ALCOHOL OXIDASE"/>
    <property type="match status" value="1"/>
</dbReference>
<evidence type="ECO:0000256" key="6">
    <source>
        <dbReference type="ARBA" id="ARBA00005144"/>
    </source>
</evidence>
<evidence type="ECO:0000256" key="5">
    <source>
        <dbReference type="ARBA" id="ARBA00004370"/>
    </source>
</evidence>
<gene>
    <name evidence="21" type="primary">Piso0_004410</name>
    <name evidence="20" type="ORF">GNLVRS01_PISO0K16268g</name>
    <name evidence="21" type="ORF">GNLVRS01_PISO0L16269g</name>
</gene>
<evidence type="ECO:0000256" key="10">
    <source>
        <dbReference type="ARBA" id="ARBA00022827"/>
    </source>
</evidence>
<evidence type="ECO:0000256" key="8">
    <source>
        <dbReference type="ARBA" id="ARBA00022630"/>
    </source>
</evidence>
<keyword evidence="8" id="KW-0285">Flavoprotein</keyword>
<evidence type="ECO:0000256" key="7">
    <source>
        <dbReference type="ARBA" id="ARBA00010790"/>
    </source>
</evidence>
<dbReference type="Proteomes" id="UP000005222">
    <property type="component" value="Chromosome L"/>
</dbReference>
<dbReference type="Gene3D" id="3.50.50.60">
    <property type="entry name" value="FAD/NAD(P)-binding domain"/>
    <property type="match status" value="2"/>
</dbReference>
<evidence type="ECO:0000256" key="11">
    <source>
        <dbReference type="ARBA" id="ARBA00022989"/>
    </source>
</evidence>
<keyword evidence="15" id="KW-0576">Peroxisome</keyword>
<dbReference type="Pfam" id="PF00732">
    <property type="entry name" value="GMC_oxred_N"/>
    <property type="match status" value="1"/>
</dbReference>
<dbReference type="InterPro" id="IPR000172">
    <property type="entry name" value="GMC_OxRdtase_N"/>
</dbReference>
<dbReference type="EMBL" id="FO082048">
    <property type="protein sequence ID" value="CCE84852.1"/>
    <property type="molecule type" value="Genomic_DNA"/>
</dbReference>